<proteinExistence type="predicted"/>
<dbReference type="Proteomes" id="UP000270296">
    <property type="component" value="Unassembled WGS sequence"/>
</dbReference>
<dbReference type="AlphaFoldDB" id="A0A183IA46"/>
<gene>
    <name evidence="1" type="ORF">SBAD_LOCUS490</name>
</gene>
<reference evidence="3" key="1">
    <citation type="submission" date="2016-06" db="UniProtKB">
        <authorList>
            <consortium name="WormBaseParasite"/>
        </authorList>
    </citation>
    <scope>IDENTIFICATION</scope>
</reference>
<protein>
    <submittedName>
        <fullName evidence="1 3">Uncharacterized protein</fullName>
    </submittedName>
</protein>
<accession>A0A183IA46</accession>
<organism evidence="3">
    <name type="scientific">Soboliphyme baturini</name>
    <dbReference type="NCBI Taxonomy" id="241478"/>
    <lineage>
        <taxon>Eukaryota</taxon>
        <taxon>Metazoa</taxon>
        <taxon>Ecdysozoa</taxon>
        <taxon>Nematoda</taxon>
        <taxon>Enoplea</taxon>
        <taxon>Dorylaimia</taxon>
        <taxon>Dioctophymatida</taxon>
        <taxon>Dioctophymatoidea</taxon>
        <taxon>Soboliphymatidae</taxon>
        <taxon>Soboliphyme</taxon>
    </lineage>
</organism>
<reference evidence="1 2" key="2">
    <citation type="submission" date="2018-11" db="EMBL/GenBank/DDBJ databases">
        <authorList>
            <consortium name="Pathogen Informatics"/>
        </authorList>
    </citation>
    <scope>NUCLEOTIDE SEQUENCE [LARGE SCALE GENOMIC DNA]</scope>
</reference>
<name>A0A183IA46_9BILA</name>
<keyword evidence="2" id="KW-1185">Reference proteome</keyword>
<dbReference type="EMBL" id="UZAM01001366">
    <property type="protein sequence ID" value="VDO84172.1"/>
    <property type="molecule type" value="Genomic_DNA"/>
</dbReference>
<dbReference type="WBParaSite" id="SBAD_0000051201-mRNA-1">
    <property type="protein sequence ID" value="SBAD_0000051201-mRNA-1"/>
    <property type="gene ID" value="SBAD_0000051201"/>
</dbReference>
<evidence type="ECO:0000313" key="1">
    <source>
        <dbReference type="EMBL" id="VDO84172.1"/>
    </source>
</evidence>
<evidence type="ECO:0000313" key="3">
    <source>
        <dbReference type="WBParaSite" id="SBAD_0000051201-mRNA-1"/>
    </source>
</evidence>
<sequence>MLDRQGELKEELCSLTLPCRATGSKVFNARNEMCGICTGGATSTTGHRSGVVAEMKDVGHPDI</sequence>
<evidence type="ECO:0000313" key="2">
    <source>
        <dbReference type="Proteomes" id="UP000270296"/>
    </source>
</evidence>